<sequence>MNVKNIANCGVKALSHTSGSITRSLCEPSARWKYMEDGMLLIRGGIEARCFSFLHTASQSVAEDGGFIEAQVFRAKGRNRRMPVVEGHRGQISFRFHYRSLSNLRQLSLAPDPTELDDVSVHMEEDIVVRTSGVSCSISSSRDENIEGSPSECPRSAPSSPVSDKGSSSQLEPCLSACPRQLTETDSVILSPNLSARPLPEIPVKKPVEDVEPQVLAHVYSTLSSIREEIEDSEASTTTNFPVRLDYLRSPEAKVVELNECEIAQSQSPLQKENDSTILGPLVNYSEQSQMVQNRAVSTSKEE</sequence>
<gene>
    <name evidence="2" type="ORF">F53441_8802</name>
</gene>
<comment type="caution">
    <text evidence="2">The sequence shown here is derived from an EMBL/GenBank/DDBJ whole genome shotgun (WGS) entry which is preliminary data.</text>
</comment>
<proteinExistence type="predicted"/>
<evidence type="ECO:0000313" key="3">
    <source>
        <dbReference type="Proteomes" id="UP000605986"/>
    </source>
</evidence>
<feature type="region of interest" description="Disordered" evidence="1">
    <location>
        <begin position="138"/>
        <end position="173"/>
    </location>
</feature>
<dbReference type="EMBL" id="JAADJG010000382">
    <property type="protein sequence ID" value="KAF4447691.1"/>
    <property type="molecule type" value="Genomic_DNA"/>
</dbReference>
<protein>
    <submittedName>
        <fullName evidence="2">Uncharacterized protein</fullName>
    </submittedName>
</protein>
<dbReference type="AlphaFoldDB" id="A0A8H4NX07"/>
<reference evidence="2" key="1">
    <citation type="submission" date="2020-01" db="EMBL/GenBank/DDBJ databases">
        <title>Identification and distribution of gene clusters putatively required for synthesis of sphingolipid metabolism inhibitors in phylogenetically diverse species of the filamentous fungus Fusarium.</title>
        <authorList>
            <person name="Kim H.-S."/>
            <person name="Busman M."/>
            <person name="Brown D.W."/>
            <person name="Divon H."/>
            <person name="Uhlig S."/>
            <person name="Proctor R.H."/>
        </authorList>
    </citation>
    <scope>NUCLEOTIDE SEQUENCE</scope>
    <source>
        <strain evidence="2">NRRL 53441</strain>
    </source>
</reference>
<feature type="compositionally biased region" description="Low complexity" evidence="1">
    <location>
        <begin position="156"/>
        <end position="169"/>
    </location>
</feature>
<name>A0A8H4NX07_9HYPO</name>
<keyword evidence="3" id="KW-1185">Reference proteome</keyword>
<evidence type="ECO:0000313" key="2">
    <source>
        <dbReference type="EMBL" id="KAF4447691.1"/>
    </source>
</evidence>
<dbReference type="OrthoDB" id="436496at2759"/>
<accession>A0A8H4NX07</accession>
<organism evidence="2 3">
    <name type="scientific">Fusarium austroafricanum</name>
    <dbReference type="NCBI Taxonomy" id="2364996"/>
    <lineage>
        <taxon>Eukaryota</taxon>
        <taxon>Fungi</taxon>
        <taxon>Dikarya</taxon>
        <taxon>Ascomycota</taxon>
        <taxon>Pezizomycotina</taxon>
        <taxon>Sordariomycetes</taxon>
        <taxon>Hypocreomycetidae</taxon>
        <taxon>Hypocreales</taxon>
        <taxon>Nectriaceae</taxon>
        <taxon>Fusarium</taxon>
        <taxon>Fusarium concolor species complex</taxon>
    </lineage>
</organism>
<dbReference type="Proteomes" id="UP000605986">
    <property type="component" value="Unassembled WGS sequence"/>
</dbReference>
<evidence type="ECO:0000256" key="1">
    <source>
        <dbReference type="SAM" id="MobiDB-lite"/>
    </source>
</evidence>